<proteinExistence type="predicted"/>
<evidence type="ECO:0000313" key="1">
    <source>
        <dbReference type="EMBL" id="QWL62119.1"/>
    </source>
</evidence>
<evidence type="ECO:0008006" key="3">
    <source>
        <dbReference type="Google" id="ProtNLM"/>
    </source>
</evidence>
<dbReference type="Proteomes" id="UP000679312">
    <property type="component" value="Chromosome"/>
</dbReference>
<sequence>MKTEEFNKCREFLENAISANTENGEFLIAYQKLIELKSIYDRETDKARIEKEIREAEFNTKYQTTVHSNNTDYNKSLNQNNVDYSVALHTNNTNLDINRNNNLSSIIQNNQNQHFGLANNMISNGFTSL</sequence>
<organism evidence="1 2">
    <name type="scientific">Aeromonas jandaei</name>
    <dbReference type="NCBI Taxonomy" id="650"/>
    <lineage>
        <taxon>Bacteria</taxon>
        <taxon>Pseudomonadati</taxon>
        <taxon>Pseudomonadota</taxon>
        <taxon>Gammaproteobacteria</taxon>
        <taxon>Aeromonadales</taxon>
        <taxon>Aeromonadaceae</taxon>
        <taxon>Aeromonas</taxon>
    </lineage>
</organism>
<name>A0ABD7EMG7_AERJA</name>
<dbReference type="AlphaFoldDB" id="A0ABD7EMG7"/>
<dbReference type="EMBL" id="CP053881">
    <property type="protein sequence ID" value="QWL62119.1"/>
    <property type="molecule type" value="Genomic_DNA"/>
</dbReference>
<evidence type="ECO:0000313" key="2">
    <source>
        <dbReference type="Proteomes" id="UP000679312"/>
    </source>
</evidence>
<gene>
    <name evidence="1" type="ORF">HQ399_07585</name>
</gene>
<reference evidence="1 2" key="1">
    <citation type="journal article" date="2021" name="Front. Microbiol.">
        <title>Prevalence and Genetic Analysis of Chromosomal mcr-3/7 in Aeromonas From U.S. Animal-Derived Samples.</title>
        <authorList>
            <person name="Wang Y."/>
            <person name="Hou N."/>
            <person name="Rasooly R."/>
            <person name="Gu Y."/>
            <person name="He X."/>
        </authorList>
    </citation>
    <scope>NUCLEOTIDE SEQUENCE [LARGE SCALE GENOMIC DNA]</scope>
    <source>
        <strain evidence="1 2">4608</strain>
    </source>
</reference>
<accession>A0ABD7EMG7</accession>
<protein>
    <recommendedName>
        <fullName evidence="3">Tetratricopeptide repeat protein</fullName>
    </recommendedName>
</protein>
<dbReference type="RefSeq" id="WP_215803347.1">
    <property type="nucleotide sequence ID" value="NZ_CP053881.1"/>
</dbReference>